<dbReference type="AlphaFoldDB" id="A0AAE0N1H2"/>
<evidence type="ECO:0008006" key="3">
    <source>
        <dbReference type="Google" id="ProtNLM"/>
    </source>
</evidence>
<dbReference type="Gene3D" id="1.25.40.20">
    <property type="entry name" value="Ankyrin repeat-containing domain"/>
    <property type="match status" value="1"/>
</dbReference>
<reference evidence="1" key="2">
    <citation type="submission" date="2023-06" db="EMBL/GenBank/DDBJ databases">
        <authorList>
            <consortium name="Lawrence Berkeley National Laboratory"/>
            <person name="Haridas S."/>
            <person name="Hensen N."/>
            <person name="Bonometti L."/>
            <person name="Westerberg I."/>
            <person name="Brannstrom I.O."/>
            <person name="Guillou S."/>
            <person name="Cros-Aarteil S."/>
            <person name="Calhoun S."/>
            <person name="Kuo A."/>
            <person name="Mondo S."/>
            <person name="Pangilinan J."/>
            <person name="Riley R."/>
            <person name="Labutti K."/>
            <person name="Andreopoulos B."/>
            <person name="Lipzen A."/>
            <person name="Chen C."/>
            <person name="Yanf M."/>
            <person name="Daum C."/>
            <person name="Ng V."/>
            <person name="Clum A."/>
            <person name="Steindorff A."/>
            <person name="Ohm R."/>
            <person name="Martin F."/>
            <person name="Silar P."/>
            <person name="Natvig D."/>
            <person name="Lalanne C."/>
            <person name="Gautier V."/>
            <person name="Ament-Velasquez S.L."/>
            <person name="Kruys A."/>
            <person name="Hutchinson M.I."/>
            <person name="Powell A.J."/>
            <person name="Barry K."/>
            <person name="Miller A.N."/>
            <person name="Grigoriev I.V."/>
            <person name="Debuchy R."/>
            <person name="Gladieux P."/>
            <person name="Thoren M.H."/>
            <person name="Johannesson H."/>
        </authorList>
    </citation>
    <scope>NUCLEOTIDE SEQUENCE</scope>
    <source>
        <strain evidence="1">CBS 958.72</strain>
    </source>
</reference>
<organism evidence="1 2">
    <name type="scientific">Lasiosphaeria ovina</name>
    <dbReference type="NCBI Taxonomy" id="92902"/>
    <lineage>
        <taxon>Eukaryota</taxon>
        <taxon>Fungi</taxon>
        <taxon>Dikarya</taxon>
        <taxon>Ascomycota</taxon>
        <taxon>Pezizomycotina</taxon>
        <taxon>Sordariomycetes</taxon>
        <taxon>Sordariomycetidae</taxon>
        <taxon>Sordariales</taxon>
        <taxon>Lasiosphaeriaceae</taxon>
        <taxon>Lasiosphaeria</taxon>
    </lineage>
</organism>
<accession>A0AAE0N1H2</accession>
<evidence type="ECO:0000313" key="1">
    <source>
        <dbReference type="EMBL" id="KAK3366658.1"/>
    </source>
</evidence>
<reference evidence="1" key="1">
    <citation type="journal article" date="2023" name="Mol. Phylogenet. Evol.">
        <title>Genome-scale phylogeny and comparative genomics of the fungal order Sordariales.</title>
        <authorList>
            <person name="Hensen N."/>
            <person name="Bonometti L."/>
            <person name="Westerberg I."/>
            <person name="Brannstrom I.O."/>
            <person name="Guillou S."/>
            <person name="Cros-Aarteil S."/>
            <person name="Calhoun S."/>
            <person name="Haridas S."/>
            <person name="Kuo A."/>
            <person name="Mondo S."/>
            <person name="Pangilinan J."/>
            <person name="Riley R."/>
            <person name="LaButti K."/>
            <person name="Andreopoulos B."/>
            <person name="Lipzen A."/>
            <person name="Chen C."/>
            <person name="Yan M."/>
            <person name="Daum C."/>
            <person name="Ng V."/>
            <person name="Clum A."/>
            <person name="Steindorff A."/>
            <person name="Ohm R.A."/>
            <person name="Martin F."/>
            <person name="Silar P."/>
            <person name="Natvig D.O."/>
            <person name="Lalanne C."/>
            <person name="Gautier V."/>
            <person name="Ament-Velasquez S.L."/>
            <person name="Kruys A."/>
            <person name="Hutchinson M.I."/>
            <person name="Powell A.J."/>
            <person name="Barry K."/>
            <person name="Miller A.N."/>
            <person name="Grigoriev I.V."/>
            <person name="Debuchy R."/>
            <person name="Gladieux P."/>
            <person name="Hiltunen Thoren M."/>
            <person name="Johannesson H."/>
        </authorList>
    </citation>
    <scope>NUCLEOTIDE SEQUENCE</scope>
    <source>
        <strain evidence="1">CBS 958.72</strain>
    </source>
</reference>
<dbReference type="InterPro" id="IPR036770">
    <property type="entry name" value="Ankyrin_rpt-contain_sf"/>
</dbReference>
<protein>
    <recommendedName>
        <fullName evidence="3">Ankyrin repeat protein</fullName>
    </recommendedName>
</protein>
<gene>
    <name evidence="1" type="ORF">B0T24DRAFT_681864</name>
</gene>
<keyword evidence="2" id="KW-1185">Reference proteome</keyword>
<proteinExistence type="predicted"/>
<dbReference type="EMBL" id="JAULSN010000007">
    <property type="protein sequence ID" value="KAK3366658.1"/>
    <property type="molecule type" value="Genomic_DNA"/>
</dbReference>
<evidence type="ECO:0000313" key="2">
    <source>
        <dbReference type="Proteomes" id="UP001287356"/>
    </source>
</evidence>
<sequence length="235" mass="26982">MPASDQREGGDPPYMRWSLFDSHYIINDLRGVASLIETYKGDPPRSGGRLKVVKVLLEHGADPRAKDRKGRDAYFYSRSSRRMARMQEECRHYQESGDAERKSWSLCHNDLTTDWATQIGFYEQIIAYDVPDRYKTVARLDRGELFPVVSAASGWRSDFAVEHTPEMSRGGRARLMRRYAEKKLVAYYVDQHVILPSMHFGSVAVDQAGGWMRQDLRLQHLATLCPRIPTVRASI</sequence>
<name>A0AAE0N1H2_9PEZI</name>
<comment type="caution">
    <text evidence="1">The sequence shown here is derived from an EMBL/GenBank/DDBJ whole genome shotgun (WGS) entry which is preliminary data.</text>
</comment>
<dbReference type="Proteomes" id="UP001287356">
    <property type="component" value="Unassembled WGS sequence"/>
</dbReference>